<dbReference type="Proteomes" id="UP001438953">
    <property type="component" value="Unassembled WGS sequence"/>
</dbReference>
<feature type="region of interest" description="Disordered" evidence="1">
    <location>
        <begin position="62"/>
        <end position="82"/>
    </location>
</feature>
<evidence type="ECO:0000256" key="1">
    <source>
        <dbReference type="SAM" id="MobiDB-lite"/>
    </source>
</evidence>
<name>A0ABV1SMH2_9RHOB</name>
<sequence length="109" mass="12422">MKKNDLKKLTIDELLDLQRNIDKSIIEKRIDDLNAFALHVIKDADRLGFTAQEVVAAMAEQSSEKLRIPRKSPQPSKVYHHPHMPGVNWNGIGRKPGWVAEFNVEPVDL</sequence>
<gene>
    <name evidence="2" type="ORF">VSX56_20525</name>
</gene>
<protein>
    <submittedName>
        <fullName evidence="2">H-NS family nucleoid-associated regulatory protein</fullName>
    </submittedName>
</protein>
<evidence type="ECO:0000313" key="3">
    <source>
        <dbReference type="Proteomes" id="UP001438953"/>
    </source>
</evidence>
<organism evidence="2 3">
    <name type="scientific">Thioclava kandeliae</name>
    <dbReference type="NCBI Taxonomy" id="3070818"/>
    <lineage>
        <taxon>Bacteria</taxon>
        <taxon>Pseudomonadati</taxon>
        <taxon>Pseudomonadota</taxon>
        <taxon>Alphaproteobacteria</taxon>
        <taxon>Rhodobacterales</taxon>
        <taxon>Paracoccaceae</taxon>
        <taxon>Thioclava</taxon>
    </lineage>
</organism>
<reference evidence="2 3" key="1">
    <citation type="submission" date="2024-06" db="EMBL/GenBank/DDBJ databases">
        <title>Thioclava kandeliae sp. nov. from a rhizosphere soil sample of Kandelia candel in a mangrove.</title>
        <authorList>
            <person name="Mu T."/>
        </authorList>
    </citation>
    <scope>NUCLEOTIDE SEQUENCE [LARGE SCALE GENOMIC DNA]</scope>
    <source>
        <strain evidence="2 3">CPCC 100088</strain>
    </source>
</reference>
<dbReference type="EMBL" id="JAYWLC010000069">
    <property type="protein sequence ID" value="MER5174118.1"/>
    <property type="molecule type" value="Genomic_DNA"/>
</dbReference>
<keyword evidence="3" id="KW-1185">Reference proteome</keyword>
<evidence type="ECO:0000313" key="2">
    <source>
        <dbReference type="EMBL" id="MER5174118.1"/>
    </source>
</evidence>
<comment type="caution">
    <text evidence="2">The sequence shown here is derived from an EMBL/GenBank/DDBJ whole genome shotgun (WGS) entry which is preliminary data.</text>
</comment>
<dbReference type="RefSeq" id="WP_350939375.1">
    <property type="nucleotide sequence ID" value="NZ_JAYWLC010000069.1"/>
</dbReference>
<proteinExistence type="predicted"/>
<accession>A0ABV1SMH2</accession>